<name>A0A284R9K4_ARMOS</name>
<keyword evidence="3" id="KW-1185">Reference proteome</keyword>
<dbReference type="Proteomes" id="UP000219338">
    <property type="component" value="Unassembled WGS sequence"/>
</dbReference>
<feature type="region of interest" description="Disordered" evidence="1">
    <location>
        <begin position="23"/>
        <end position="64"/>
    </location>
</feature>
<proteinExistence type="predicted"/>
<sequence>MGSAPWRDEHPFIHLSIRNQGPVRGAEAKSKGKRAQSFNSVFIGRRQSERLPTSEPKMNNTPTFSWRWTGEQLTHKISVAGAKEVPICASLSSCT</sequence>
<evidence type="ECO:0000256" key="1">
    <source>
        <dbReference type="SAM" id="MobiDB-lite"/>
    </source>
</evidence>
<dbReference type="AlphaFoldDB" id="A0A284R9K4"/>
<organism evidence="2 3">
    <name type="scientific">Armillaria ostoyae</name>
    <name type="common">Armillaria root rot fungus</name>
    <dbReference type="NCBI Taxonomy" id="47428"/>
    <lineage>
        <taxon>Eukaryota</taxon>
        <taxon>Fungi</taxon>
        <taxon>Dikarya</taxon>
        <taxon>Basidiomycota</taxon>
        <taxon>Agaricomycotina</taxon>
        <taxon>Agaricomycetes</taxon>
        <taxon>Agaricomycetidae</taxon>
        <taxon>Agaricales</taxon>
        <taxon>Marasmiineae</taxon>
        <taxon>Physalacriaceae</taxon>
        <taxon>Armillaria</taxon>
    </lineage>
</organism>
<evidence type="ECO:0000313" key="2">
    <source>
        <dbReference type="EMBL" id="SJL05405.1"/>
    </source>
</evidence>
<dbReference type="EMBL" id="FUEG01000006">
    <property type="protein sequence ID" value="SJL05405.1"/>
    <property type="molecule type" value="Genomic_DNA"/>
</dbReference>
<evidence type="ECO:0000313" key="3">
    <source>
        <dbReference type="Proteomes" id="UP000219338"/>
    </source>
</evidence>
<reference evidence="3" key="1">
    <citation type="journal article" date="2017" name="Nat. Ecol. Evol.">
        <title>Genome expansion and lineage-specific genetic innovations in the forest pathogenic fungi Armillaria.</title>
        <authorList>
            <person name="Sipos G."/>
            <person name="Prasanna A.N."/>
            <person name="Walter M.C."/>
            <person name="O'Connor E."/>
            <person name="Balint B."/>
            <person name="Krizsan K."/>
            <person name="Kiss B."/>
            <person name="Hess J."/>
            <person name="Varga T."/>
            <person name="Slot J."/>
            <person name="Riley R."/>
            <person name="Boka B."/>
            <person name="Rigling D."/>
            <person name="Barry K."/>
            <person name="Lee J."/>
            <person name="Mihaltcheva S."/>
            <person name="LaButti K."/>
            <person name="Lipzen A."/>
            <person name="Waldron R."/>
            <person name="Moloney N.M."/>
            <person name="Sperisen C."/>
            <person name="Kredics L."/>
            <person name="Vagvoelgyi C."/>
            <person name="Patrignani A."/>
            <person name="Fitzpatrick D."/>
            <person name="Nagy I."/>
            <person name="Doyle S."/>
            <person name="Anderson J.B."/>
            <person name="Grigoriev I.V."/>
            <person name="Gueldener U."/>
            <person name="Muensterkoetter M."/>
            <person name="Nagy L.G."/>
        </authorList>
    </citation>
    <scope>NUCLEOTIDE SEQUENCE [LARGE SCALE GENOMIC DNA]</scope>
    <source>
        <strain evidence="3">C18/9</strain>
    </source>
</reference>
<accession>A0A284R9K4</accession>
<protein>
    <submittedName>
        <fullName evidence="2">Uncharacterized protein</fullName>
    </submittedName>
</protein>
<gene>
    <name evidence="2" type="ORF">ARMOST_08772</name>
</gene>